<dbReference type="GO" id="GO:0046872">
    <property type="term" value="F:metal ion binding"/>
    <property type="evidence" value="ECO:0007669"/>
    <property type="project" value="InterPro"/>
</dbReference>
<dbReference type="SUPFAM" id="SSF56796">
    <property type="entry name" value="Dehydroquinate synthase-like"/>
    <property type="match status" value="1"/>
</dbReference>
<gene>
    <name evidence="4" type="ORF">SAMN02746091_02000</name>
</gene>
<dbReference type="FunFam" id="3.40.50.1970:FF:000003">
    <property type="entry name" value="Alcohol dehydrogenase, iron-containing"/>
    <property type="match status" value="1"/>
</dbReference>
<feature type="domain" description="Fe-containing alcohol dehydrogenase-like C-terminal" evidence="3">
    <location>
        <begin position="186"/>
        <end position="369"/>
    </location>
</feature>
<dbReference type="Pfam" id="PF00465">
    <property type="entry name" value="Fe-ADH"/>
    <property type="match status" value="1"/>
</dbReference>
<proteinExistence type="predicted"/>
<keyword evidence="1" id="KW-0560">Oxidoreductase</keyword>
<dbReference type="AlphaFoldDB" id="A0A1M4ZS18"/>
<dbReference type="Pfam" id="PF25137">
    <property type="entry name" value="ADH_Fe_C"/>
    <property type="match status" value="1"/>
</dbReference>
<dbReference type="InterPro" id="IPR018211">
    <property type="entry name" value="ADH_Fe_CS"/>
</dbReference>
<dbReference type="InterPro" id="IPR001670">
    <property type="entry name" value="ADH_Fe/GldA"/>
</dbReference>
<dbReference type="InterPro" id="IPR039697">
    <property type="entry name" value="Alcohol_dehydrogenase_Fe"/>
</dbReference>
<dbReference type="RefSeq" id="WP_073249432.1">
    <property type="nucleotide sequence ID" value="NZ_FQVG01000042.1"/>
</dbReference>
<dbReference type="EMBL" id="FQVG01000042">
    <property type="protein sequence ID" value="SHF20839.1"/>
    <property type="molecule type" value="Genomic_DNA"/>
</dbReference>
<accession>A0A1M4ZS18</accession>
<sequence>MKELKFHGTSIIIGENSIEYIKNIEMKKVLIVTGGRSMFDNGAIDKLIGILKEKNVEVHIFKGVAKNPTTEVVKLGIEEMKRVNPDTVIGIGGGSPIDAAKAMALFYEYDLDIEKVEGTTLPQIRRRTKFIAIPSTSGTGTEVTRASVITYKEKDIKIGLKSDAFIPDYAILDSTLTYSMPKEVVAETGMDALTHAVECYINKNIDEFTEVLSEGAVKGIFKYLVMSYNGDKKARDKVHKYQCMAGCAFSNVGLGMAHGISHAIGGKYNLSHGLLNAVCLPYVLKFNSKDEEVKERLKYLSLQIGTKDFIKEVVELNKNLNIPLSFKDLGLDEKEFFQNIDELTENSLKGSTRVNPVKVNFDEMKQILSCIFYGNMDL</sequence>
<dbReference type="InterPro" id="IPR056798">
    <property type="entry name" value="ADH_Fe_C"/>
</dbReference>
<dbReference type="GO" id="GO:0004022">
    <property type="term" value="F:alcohol dehydrogenase (NAD+) activity"/>
    <property type="evidence" value="ECO:0007669"/>
    <property type="project" value="UniProtKB-ARBA"/>
</dbReference>
<keyword evidence="5" id="KW-1185">Reference proteome</keyword>
<name>A0A1M4ZS18_9CLOT</name>
<evidence type="ECO:0000256" key="1">
    <source>
        <dbReference type="ARBA" id="ARBA00023002"/>
    </source>
</evidence>
<protein>
    <submittedName>
        <fullName evidence="4">Uncharacterized protein</fullName>
    </submittedName>
</protein>
<dbReference type="CDD" id="cd08179">
    <property type="entry name" value="NADPH_BDH"/>
    <property type="match status" value="1"/>
</dbReference>
<dbReference type="Gene3D" id="3.40.50.1970">
    <property type="match status" value="1"/>
</dbReference>
<dbReference type="InterPro" id="IPR034802">
    <property type="entry name" value="NADPH_BDH"/>
</dbReference>
<dbReference type="Gene3D" id="1.20.1090.10">
    <property type="entry name" value="Dehydroquinate synthase-like - alpha domain"/>
    <property type="match status" value="1"/>
</dbReference>
<evidence type="ECO:0000313" key="5">
    <source>
        <dbReference type="Proteomes" id="UP000184423"/>
    </source>
</evidence>
<evidence type="ECO:0000259" key="2">
    <source>
        <dbReference type="Pfam" id="PF00465"/>
    </source>
</evidence>
<dbReference type="Proteomes" id="UP000184423">
    <property type="component" value="Unassembled WGS sequence"/>
</dbReference>
<organism evidence="4 5">
    <name type="scientific">Caloramator proteoclasticus DSM 10124</name>
    <dbReference type="NCBI Taxonomy" id="1121262"/>
    <lineage>
        <taxon>Bacteria</taxon>
        <taxon>Bacillati</taxon>
        <taxon>Bacillota</taxon>
        <taxon>Clostridia</taxon>
        <taxon>Eubacteriales</taxon>
        <taxon>Clostridiaceae</taxon>
        <taxon>Caloramator</taxon>
    </lineage>
</organism>
<evidence type="ECO:0000259" key="3">
    <source>
        <dbReference type="Pfam" id="PF25137"/>
    </source>
</evidence>
<dbReference type="PANTHER" id="PTHR11496:SF83">
    <property type="entry name" value="HYDROXYACID-OXOACID TRANSHYDROGENASE, MITOCHONDRIAL"/>
    <property type="match status" value="1"/>
</dbReference>
<reference evidence="5" key="1">
    <citation type="submission" date="2016-11" db="EMBL/GenBank/DDBJ databases">
        <authorList>
            <person name="Varghese N."/>
            <person name="Submissions S."/>
        </authorList>
    </citation>
    <scope>NUCLEOTIDE SEQUENCE [LARGE SCALE GENOMIC DNA]</scope>
    <source>
        <strain evidence="5">DSM 10124</strain>
    </source>
</reference>
<dbReference type="PANTHER" id="PTHR11496">
    <property type="entry name" value="ALCOHOL DEHYDROGENASE"/>
    <property type="match status" value="1"/>
</dbReference>
<dbReference type="PROSITE" id="PS00913">
    <property type="entry name" value="ADH_IRON_1"/>
    <property type="match status" value="1"/>
</dbReference>
<evidence type="ECO:0000313" key="4">
    <source>
        <dbReference type="EMBL" id="SHF20839.1"/>
    </source>
</evidence>
<feature type="domain" description="Alcohol dehydrogenase iron-type/glycerol dehydrogenase GldA" evidence="2">
    <location>
        <begin position="10"/>
        <end position="173"/>
    </location>
</feature>